<keyword evidence="3" id="KW-1185">Reference proteome</keyword>
<comment type="caution">
    <text evidence="2">The sequence shown here is derived from an EMBL/GenBank/DDBJ whole genome shotgun (WGS) entry which is preliminary data.</text>
</comment>
<evidence type="ECO:0000256" key="1">
    <source>
        <dbReference type="SAM" id="MobiDB-lite"/>
    </source>
</evidence>
<evidence type="ECO:0000313" key="2">
    <source>
        <dbReference type="EMBL" id="GKT49702.1"/>
    </source>
</evidence>
<name>A0AA37PCJ1_9PEZI</name>
<sequence length="145" mass="16092">MDPSRKGEAPAAKVPDSTARDVQRQPIPVDGEEDDQGHQQWRQPDEAPPPYEPSSTGTAASTPSSSSRPSARESGDVDDPRSSRSSLADDDKAGLLAGKRGRRRGAREEGYLLEPRPRLSREREDSEEYTWVYPEMLAAEERLLF</sequence>
<feature type="compositionally biased region" description="Basic and acidic residues" evidence="1">
    <location>
        <begin position="70"/>
        <end position="93"/>
    </location>
</feature>
<protein>
    <submittedName>
        <fullName evidence="2">Uncharacterized protein</fullName>
    </submittedName>
</protein>
<reference evidence="2 3" key="1">
    <citation type="submission" date="2022-03" db="EMBL/GenBank/DDBJ databases">
        <title>Genome data of Colletotrichum spp.</title>
        <authorList>
            <person name="Utami Y.D."/>
            <person name="Hiruma K."/>
        </authorList>
    </citation>
    <scope>NUCLEOTIDE SEQUENCE [LARGE SCALE GENOMIC DNA]</scope>
    <source>
        <strain evidence="2 3">MAFF 239500</strain>
    </source>
</reference>
<organism evidence="2 3">
    <name type="scientific">Colletotrichum spaethianum</name>
    <dbReference type="NCBI Taxonomy" id="700344"/>
    <lineage>
        <taxon>Eukaryota</taxon>
        <taxon>Fungi</taxon>
        <taxon>Dikarya</taxon>
        <taxon>Ascomycota</taxon>
        <taxon>Pezizomycotina</taxon>
        <taxon>Sordariomycetes</taxon>
        <taxon>Hypocreomycetidae</taxon>
        <taxon>Glomerellales</taxon>
        <taxon>Glomerellaceae</taxon>
        <taxon>Colletotrichum</taxon>
        <taxon>Colletotrichum spaethianum species complex</taxon>
    </lineage>
</organism>
<dbReference type="RefSeq" id="XP_049132052.1">
    <property type="nucleotide sequence ID" value="XM_049276095.1"/>
</dbReference>
<feature type="compositionally biased region" description="Low complexity" evidence="1">
    <location>
        <begin position="53"/>
        <end position="69"/>
    </location>
</feature>
<proteinExistence type="predicted"/>
<feature type="compositionally biased region" description="Basic and acidic residues" evidence="1">
    <location>
        <begin position="106"/>
        <end position="124"/>
    </location>
</feature>
<feature type="region of interest" description="Disordered" evidence="1">
    <location>
        <begin position="1"/>
        <end position="126"/>
    </location>
</feature>
<dbReference type="AlphaFoldDB" id="A0AA37PCJ1"/>
<dbReference type="Proteomes" id="UP001055115">
    <property type="component" value="Unassembled WGS sequence"/>
</dbReference>
<accession>A0AA37PCJ1</accession>
<evidence type="ECO:0000313" key="3">
    <source>
        <dbReference type="Proteomes" id="UP001055115"/>
    </source>
</evidence>
<dbReference type="EMBL" id="BQXU01000031">
    <property type="protein sequence ID" value="GKT49702.1"/>
    <property type="molecule type" value="Genomic_DNA"/>
</dbReference>
<gene>
    <name evidence="2" type="ORF">ColSpa_09883</name>
</gene>
<dbReference type="GeneID" id="73330685"/>